<dbReference type="AlphaFoldDB" id="A0AAE1ITM1"/>
<dbReference type="GO" id="GO:0008270">
    <property type="term" value="F:zinc ion binding"/>
    <property type="evidence" value="ECO:0007669"/>
    <property type="project" value="UniProtKB-KW"/>
</dbReference>
<evidence type="ECO:0000256" key="1">
    <source>
        <dbReference type="PROSITE-ProRule" id="PRU00042"/>
    </source>
</evidence>
<proteinExistence type="predicted"/>
<dbReference type="InterPro" id="IPR036236">
    <property type="entry name" value="Znf_C2H2_sf"/>
</dbReference>
<keyword evidence="1" id="KW-0479">Metal-binding</keyword>
<feature type="compositionally biased region" description="Basic residues" evidence="2">
    <location>
        <begin position="173"/>
        <end position="184"/>
    </location>
</feature>
<feature type="domain" description="C2H2-type" evidence="3">
    <location>
        <begin position="12"/>
        <end position="39"/>
    </location>
</feature>
<dbReference type="InterPro" id="IPR013087">
    <property type="entry name" value="Znf_C2H2_type"/>
</dbReference>
<dbReference type="Pfam" id="PF13912">
    <property type="entry name" value="zf-C2H2_6"/>
    <property type="match status" value="4"/>
</dbReference>
<dbReference type="PROSITE" id="PS00028">
    <property type="entry name" value="ZINC_FINGER_C2H2_1"/>
    <property type="match status" value="4"/>
</dbReference>
<dbReference type="PANTHER" id="PTHR46869:SF6">
    <property type="entry name" value="C2H2-TYPE DOMAIN-CONTAINING PROTEIN"/>
    <property type="match status" value="1"/>
</dbReference>
<comment type="caution">
    <text evidence="4">The sequence shown here is derived from an EMBL/GenBank/DDBJ whole genome shotgun (WGS) entry which is preliminary data.</text>
</comment>
<protein>
    <recommendedName>
        <fullName evidence="3">C2H2-type domain-containing protein</fullName>
    </recommendedName>
</protein>
<gene>
    <name evidence="4" type="ORF">QN277_006849</name>
</gene>
<feature type="domain" description="C2H2-type" evidence="3">
    <location>
        <begin position="375"/>
        <end position="402"/>
    </location>
</feature>
<dbReference type="PROSITE" id="PS50157">
    <property type="entry name" value="ZINC_FINGER_C2H2_2"/>
    <property type="match status" value="4"/>
</dbReference>
<keyword evidence="1" id="KW-0863">Zinc-finger</keyword>
<dbReference type="PANTHER" id="PTHR46869">
    <property type="entry name" value="C2H2-LIKE ZINC FINGER PROTEIN"/>
    <property type="match status" value="1"/>
</dbReference>
<feature type="domain" description="C2H2-type" evidence="3">
    <location>
        <begin position="109"/>
        <end position="136"/>
    </location>
</feature>
<feature type="region of interest" description="Disordered" evidence="2">
    <location>
        <begin position="154"/>
        <end position="211"/>
    </location>
</feature>
<feature type="domain" description="C2H2-type" evidence="3">
    <location>
        <begin position="296"/>
        <end position="323"/>
    </location>
</feature>
<keyword evidence="5" id="KW-1185">Reference proteome</keyword>
<dbReference type="EMBL" id="JAWXYG010000012">
    <property type="protein sequence ID" value="KAK4257235.1"/>
    <property type="molecule type" value="Genomic_DNA"/>
</dbReference>
<sequence length="463" mass="51427">MEEEKGRQVLKHVCKFCSKSFPCGRSLGGHMRSHITNNNVSAQEAEDNNTLTTATKKIQSAVINGGAGESSSKVVGEYDLRENPKKTWRFADSRSKEEETTPLLVTEDKFCKECGKAFHSWKALFGHMKCHSGKSSINNNSLENQDSVAAGDKVVTDSQSDNEGTGNNNNNPSRKRRSKRRRTRFVMTPASTSSLSFANNHASSSVSEVEQEQEEVAMSLMMLSRDVGHWGGLNSLVESSDNNSAYFEARSYVVPTNRSTKSETAKGKKPVSLATVSINETELDSSVKSNCKKGKFKCTTCNKTFHSYQALGGHRSSHKKLKGGCFASRNDQSSENSIETDLNNGYYVIEKQHQELIGSVNFENEEEMVKKNRVHECPICLKIFPTGQALGGHKRSHFAAEGSLVLEKPVQEIRDFLDLNLPASAEEESNSQVMENYPPWWLVQGHNHHHHPKQEPLVGLISN</sequence>
<feature type="compositionally biased region" description="Polar residues" evidence="2">
    <location>
        <begin position="189"/>
        <end position="202"/>
    </location>
</feature>
<name>A0AAE1ITM1_9FABA</name>
<dbReference type="Proteomes" id="UP001293593">
    <property type="component" value="Unassembled WGS sequence"/>
</dbReference>
<dbReference type="SUPFAM" id="SSF57667">
    <property type="entry name" value="beta-beta-alpha zinc fingers"/>
    <property type="match status" value="3"/>
</dbReference>
<accession>A0AAE1ITM1</accession>
<evidence type="ECO:0000313" key="4">
    <source>
        <dbReference type="EMBL" id="KAK4257235.1"/>
    </source>
</evidence>
<dbReference type="Gene3D" id="3.30.160.60">
    <property type="entry name" value="Classic Zinc Finger"/>
    <property type="match status" value="1"/>
</dbReference>
<reference evidence="4" key="1">
    <citation type="submission" date="2023-10" db="EMBL/GenBank/DDBJ databases">
        <title>Chromosome-level genome of the transformable northern wattle, Acacia crassicarpa.</title>
        <authorList>
            <person name="Massaro I."/>
            <person name="Sinha N.R."/>
            <person name="Poethig S."/>
            <person name="Leichty A.R."/>
        </authorList>
    </citation>
    <scope>NUCLEOTIDE SEQUENCE</scope>
    <source>
        <strain evidence="4">Acra3RX</strain>
        <tissue evidence="4">Leaf</tissue>
    </source>
</reference>
<evidence type="ECO:0000256" key="2">
    <source>
        <dbReference type="SAM" id="MobiDB-lite"/>
    </source>
</evidence>
<dbReference type="SMART" id="SM00355">
    <property type="entry name" value="ZnF_C2H2"/>
    <property type="match status" value="4"/>
</dbReference>
<organism evidence="4 5">
    <name type="scientific">Acacia crassicarpa</name>
    <name type="common">northern wattle</name>
    <dbReference type="NCBI Taxonomy" id="499986"/>
    <lineage>
        <taxon>Eukaryota</taxon>
        <taxon>Viridiplantae</taxon>
        <taxon>Streptophyta</taxon>
        <taxon>Embryophyta</taxon>
        <taxon>Tracheophyta</taxon>
        <taxon>Spermatophyta</taxon>
        <taxon>Magnoliopsida</taxon>
        <taxon>eudicotyledons</taxon>
        <taxon>Gunneridae</taxon>
        <taxon>Pentapetalae</taxon>
        <taxon>rosids</taxon>
        <taxon>fabids</taxon>
        <taxon>Fabales</taxon>
        <taxon>Fabaceae</taxon>
        <taxon>Caesalpinioideae</taxon>
        <taxon>mimosoid clade</taxon>
        <taxon>Acacieae</taxon>
        <taxon>Acacia</taxon>
    </lineage>
</organism>
<keyword evidence="1" id="KW-0862">Zinc</keyword>
<evidence type="ECO:0000313" key="5">
    <source>
        <dbReference type="Proteomes" id="UP001293593"/>
    </source>
</evidence>
<evidence type="ECO:0000259" key="3">
    <source>
        <dbReference type="PROSITE" id="PS50157"/>
    </source>
</evidence>